<comment type="caution">
    <text evidence="1">The sequence shown here is derived from an EMBL/GenBank/DDBJ whole genome shotgun (WGS) entry which is preliminary data.</text>
</comment>
<evidence type="ECO:0000313" key="2">
    <source>
        <dbReference type="Proteomes" id="UP000051789"/>
    </source>
</evidence>
<dbReference type="SUPFAM" id="SSF52799">
    <property type="entry name" value="(Phosphotyrosine protein) phosphatases II"/>
    <property type="match status" value="1"/>
</dbReference>
<dbReference type="InterPro" id="IPR029021">
    <property type="entry name" value="Prot-tyrosine_phosphatase-like"/>
</dbReference>
<protein>
    <recommendedName>
        <fullName evidence="3">Protein tyrosine phosphatase</fullName>
    </recommendedName>
</protein>
<reference evidence="1 2" key="1">
    <citation type="journal article" date="2015" name="Genome Announc.">
        <title>Expanding the biotechnology potential of lactobacilli through comparative genomics of 213 strains and associated genera.</title>
        <authorList>
            <person name="Sun Z."/>
            <person name="Harris H.M."/>
            <person name="McCann A."/>
            <person name="Guo C."/>
            <person name="Argimon S."/>
            <person name="Zhang W."/>
            <person name="Yang X."/>
            <person name="Jeffery I.B."/>
            <person name="Cooney J.C."/>
            <person name="Kagawa T.F."/>
            <person name="Liu W."/>
            <person name="Song Y."/>
            <person name="Salvetti E."/>
            <person name="Wrobel A."/>
            <person name="Rasinkangas P."/>
            <person name="Parkhill J."/>
            <person name="Rea M.C."/>
            <person name="O'Sullivan O."/>
            <person name="Ritari J."/>
            <person name="Douillard F.P."/>
            <person name="Paul Ross R."/>
            <person name="Yang R."/>
            <person name="Briner A.E."/>
            <person name="Felis G.E."/>
            <person name="de Vos W.M."/>
            <person name="Barrangou R."/>
            <person name="Klaenhammer T.R."/>
            <person name="Caufield P.W."/>
            <person name="Cui Y."/>
            <person name="Zhang H."/>
            <person name="O'Toole P.W."/>
        </authorList>
    </citation>
    <scope>NUCLEOTIDE SEQUENCE [LARGE SCALE GENOMIC DNA]</scope>
    <source>
        <strain evidence="1 2">DSM 22698</strain>
    </source>
</reference>
<dbReference type="RefSeq" id="WP_056968921.1">
    <property type="nucleotide sequence ID" value="NZ_AYZK01000001.1"/>
</dbReference>
<keyword evidence="2" id="KW-1185">Reference proteome</keyword>
<gene>
    <name evidence="1" type="ORF">FD19_GL000217</name>
</gene>
<dbReference type="EMBL" id="AYZK01000001">
    <property type="protein sequence ID" value="KRM87938.1"/>
    <property type="molecule type" value="Genomic_DNA"/>
</dbReference>
<organism evidence="1 2">
    <name type="scientific">Lacticaseibacillus thailandensis DSM 22698 = JCM 13996</name>
    <dbReference type="NCBI Taxonomy" id="1423810"/>
    <lineage>
        <taxon>Bacteria</taxon>
        <taxon>Bacillati</taxon>
        <taxon>Bacillota</taxon>
        <taxon>Bacilli</taxon>
        <taxon>Lactobacillales</taxon>
        <taxon>Lactobacillaceae</taxon>
        <taxon>Lacticaseibacillus</taxon>
    </lineage>
</organism>
<accession>A0A0R2CA21</accession>
<dbReference type="InterPro" id="IPR016130">
    <property type="entry name" value="Tyr_Pase_AS"/>
</dbReference>
<dbReference type="PATRIC" id="fig|1423810.4.peg.221"/>
<dbReference type="GO" id="GO:0004721">
    <property type="term" value="F:phosphoprotein phosphatase activity"/>
    <property type="evidence" value="ECO:0007669"/>
    <property type="project" value="InterPro"/>
</dbReference>
<dbReference type="STRING" id="1423810.FD19_GL000217"/>
<evidence type="ECO:0008006" key="3">
    <source>
        <dbReference type="Google" id="ProtNLM"/>
    </source>
</evidence>
<evidence type="ECO:0000313" key="1">
    <source>
        <dbReference type="EMBL" id="KRM87938.1"/>
    </source>
</evidence>
<dbReference type="Pfam" id="PF13350">
    <property type="entry name" value="Y_phosphatase3"/>
    <property type="match status" value="1"/>
</dbReference>
<dbReference type="Proteomes" id="UP000051789">
    <property type="component" value="Unassembled WGS sequence"/>
</dbReference>
<dbReference type="AlphaFoldDB" id="A0A0R2CA21"/>
<sequence length="263" mass="28853">MPHERVLTIPNAINLRELGGYPTTGGRTVAWHKVLRSGTLSYLDGVGEQQLADYGVTTVVDLRSDTEVSMSPDKLLAGTNYQHLSVYPLSGEQSFWDKLKHRQPPRPQSWDLGDAYIEMLVDRHALHAYRQLFDLLLANTTPGHALVFHCAAGKDRTGVGAMMIEGLLGVPTPVMRADYQLTNLVLANPEGMSSAAVNAKLQHGASALVNTMNAAAAGGDNFDTVQKFVTSEFGTWSDYARQELRLSSKNQADLRQLYLEPQS</sequence>
<dbReference type="Gene3D" id="3.90.190.10">
    <property type="entry name" value="Protein tyrosine phosphatase superfamily"/>
    <property type="match status" value="1"/>
</dbReference>
<name>A0A0R2CA21_9LACO</name>
<proteinExistence type="predicted"/>
<dbReference type="PROSITE" id="PS00383">
    <property type="entry name" value="TYR_PHOSPHATASE_1"/>
    <property type="match status" value="1"/>
</dbReference>
<dbReference type="InterPro" id="IPR026893">
    <property type="entry name" value="Tyr/Ser_Pase_IphP-type"/>
</dbReference>